<dbReference type="GO" id="GO:0005886">
    <property type="term" value="C:plasma membrane"/>
    <property type="evidence" value="ECO:0007669"/>
    <property type="project" value="TreeGrafter"/>
</dbReference>
<dbReference type="CDD" id="cd05387">
    <property type="entry name" value="BY-kinase"/>
    <property type="match status" value="1"/>
</dbReference>
<dbReference type="NCBIfam" id="TIGR01007">
    <property type="entry name" value="eps_fam"/>
    <property type="match status" value="1"/>
</dbReference>
<evidence type="ECO:0000313" key="4">
    <source>
        <dbReference type="EMBL" id="GFO85890.1"/>
    </source>
</evidence>
<dbReference type="SUPFAM" id="SSF52540">
    <property type="entry name" value="P-loop containing nucleoside triphosphate hydrolases"/>
    <property type="match status" value="1"/>
</dbReference>
<accession>A0A916QAI6</accession>
<comment type="caution">
    <text evidence="4">The sequence shown here is derived from an EMBL/GenBank/DDBJ whole genome shotgun (WGS) entry which is preliminary data.</text>
</comment>
<evidence type="ECO:0000313" key="5">
    <source>
        <dbReference type="Proteomes" id="UP000613208"/>
    </source>
</evidence>
<name>A0A916QAI6_9FIRM</name>
<keyword evidence="4" id="KW-0808">Transferase</keyword>
<dbReference type="InterPro" id="IPR005702">
    <property type="entry name" value="Wzc-like_C"/>
</dbReference>
<proteinExistence type="predicted"/>
<keyword evidence="3" id="KW-1133">Transmembrane helix</keyword>
<dbReference type="AlphaFoldDB" id="A0A916QAI6"/>
<keyword evidence="5" id="KW-1185">Reference proteome</keyword>
<dbReference type="InterPro" id="IPR027417">
    <property type="entry name" value="P-loop_NTPase"/>
</dbReference>
<organism evidence="4 5">
    <name type="scientific">Anaerostipes butyraticus</name>
    <dbReference type="NCBI Taxonomy" id="645466"/>
    <lineage>
        <taxon>Bacteria</taxon>
        <taxon>Bacillati</taxon>
        <taxon>Bacillota</taxon>
        <taxon>Clostridia</taxon>
        <taxon>Lachnospirales</taxon>
        <taxon>Lachnospiraceae</taxon>
        <taxon>Anaerostipes</taxon>
    </lineage>
</organism>
<sequence length="468" mass="51180">MSERYNEKKEGLIDITGLIDDLIKGAFHMKWRFLILIILCVVIYCGYKRITYSPYYEATSTFTISASISAEASDTYMDNATANQMAKTFPYILESGVLQEIIAQDLGRQSVPGKIEADVMENTNLFTLKVTADDPEMANKILQSVVKNYPTVAEFVIGSSQLTLMDESGVPASPANPFSYRHEIIIGGIIGVVLCILLDLLFALGKNTVKKEEDFKRLFSVKSLGTIPHAKFHKRRSKVQELVVLDNPRIPRNFLEAARTVRRRLERASKETGMKSFLVTSAMPGEGKSTVSANIALALAMKGYSVILVDADLRNPSTAKVLGMEEKETGTLEVIKGEADIKDAVQPYKDSGVMVLAGSSPIQDTSGVLSGDNMKEFVKKLEEQADFVIIDTPPSALLSDAAIVAQYVDGAVFVVRQDYTEIDRILDGMEILSGSGVEIKGCILNDADVKAGESSTYGHSYHAKAETA</sequence>
<keyword evidence="3" id="KW-0472">Membrane</keyword>
<dbReference type="GO" id="GO:0004713">
    <property type="term" value="F:protein tyrosine kinase activity"/>
    <property type="evidence" value="ECO:0007669"/>
    <property type="project" value="TreeGrafter"/>
</dbReference>
<keyword evidence="4" id="KW-0418">Kinase</keyword>
<dbReference type="EMBL" id="BLYI01000047">
    <property type="protein sequence ID" value="GFO85890.1"/>
    <property type="molecule type" value="Genomic_DNA"/>
</dbReference>
<feature type="transmembrane region" description="Helical" evidence="3">
    <location>
        <begin position="184"/>
        <end position="204"/>
    </location>
</feature>
<dbReference type="InterPro" id="IPR050445">
    <property type="entry name" value="Bact_polysacc_biosynth/exp"/>
</dbReference>
<dbReference type="RefSeq" id="WP_201311578.1">
    <property type="nucleotide sequence ID" value="NZ_BLYI01000047.1"/>
</dbReference>
<evidence type="ECO:0000256" key="3">
    <source>
        <dbReference type="SAM" id="Phobius"/>
    </source>
</evidence>
<dbReference type="GO" id="GO:0005524">
    <property type="term" value="F:ATP binding"/>
    <property type="evidence" value="ECO:0007669"/>
    <property type="project" value="UniProtKB-KW"/>
</dbReference>
<gene>
    <name evidence="4" type="ORF">ANBU17_22370</name>
</gene>
<reference evidence="4" key="1">
    <citation type="submission" date="2020-06" db="EMBL/GenBank/DDBJ databases">
        <title>Characterization of fructooligosaccharide metabolism and fructooligosaccharide-degrading enzymes in human commensal butyrate producers.</title>
        <authorList>
            <person name="Tanno H."/>
            <person name="Fujii T."/>
            <person name="Hirano K."/>
            <person name="Maeno S."/>
            <person name="Tonozuka T."/>
            <person name="Sakamoto M."/>
            <person name="Ohkuma M."/>
            <person name="Tochio T."/>
            <person name="Endo A."/>
        </authorList>
    </citation>
    <scope>NUCLEOTIDE SEQUENCE</scope>
    <source>
        <strain evidence="4">JCM 17466</strain>
    </source>
</reference>
<dbReference type="Gene3D" id="3.40.50.300">
    <property type="entry name" value="P-loop containing nucleotide triphosphate hydrolases"/>
    <property type="match status" value="1"/>
</dbReference>
<dbReference type="Proteomes" id="UP000613208">
    <property type="component" value="Unassembled WGS sequence"/>
</dbReference>
<dbReference type="PANTHER" id="PTHR32309:SF31">
    <property type="entry name" value="CAPSULAR EXOPOLYSACCHARIDE FAMILY"/>
    <property type="match status" value="1"/>
</dbReference>
<keyword evidence="2" id="KW-0067">ATP-binding</keyword>
<keyword evidence="3" id="KW-0812">Transmembrane</keyword>
<evidence type="ECO:0000256" key="1">
    <source>
        <dbReference type="ARBA" id="ARBA00022741"/>
    </source>
</evidence>
<feature type="transmembrane region" description="Helical" evidence="3">
    <location>
        <begin position="33"/>
        <end position="50"/>
    </location>
</feature>
<dbReference type="Pfam" id="PF10609">
    <property type="entry name" value="ParA"/>
    <property type="match status" value="1"/>
</dbReference>
<dbReference type="PANTHER" id="PTHR32309">
    <property type="entry name" value="TYROSINE-PROTEIN KINASE"/>
    <property type="match status" value="1"/>
</dbReference>
<dbReference type="InterPro" id="IPR033756">
    <property type="entry name" value="YlxH/NBP35"/>
</dbReference>
<keyword evidence="1" id="KW-0547">Nucleotide-binding</keyword>
<evidence type="ECO:0000256" key="2">
    <source>
        <dbReference type="ARBA" id="ARBA00022840"/>
    </source>
</evidence>
<protein>
    <submittedName>
        <fullName evidence="4">Etk tyrosine kinase</fullName>
    </submittedName>
</protein>